<reference evidence="2 3" key="1">
    <citation type="submission" date="2015-08" db="EMBL/GenBank/DDBJ databases">
        <authorList>
            <person name="Babu N.S."/>
            <person name="Beckwith C.J."/>
            <person name="Beseler K.G."/>
            <person name="Brison A."/>
            <person name="Carone J.V."/>
            <person name="Caskin T.P."/>
            <person name="Diamond M."/>
            <person name="Durham M.E."/>
            <person name="Foxe J.M."/>
            <person name="Go M."/>
            <person name="Henderson B.A."/>
            <person name="Jones I.B."/>
            <person name="McGettigan J.A."/>
            <person name="Micheletti S.J."/>
            <person name="Nasrallah M.E."/>
            <person name="Ortiz D."/>
            <person name="Piller C.R."/>
            <person name="Privatt S.R."/>
            <person name="Schneider S.L."/>
            <person name="Sharp S."/>
            <person name="Smith T.C."/>
            <person name="Stanton J.D."/>
            <person name="Ullery H.E."/>
            <person name="Wilson R.J."/>
            <person name="Serrano M.G."/>
            <person name="Buck G."/>
            <person name="Lee V."/>
            <person name="Wang Y."/>
            <person name="Carvalho R."/>
            <person name="Voegtly L."/>
            <person name="Shi R."/>
            <person name="Duckworth R."/>
            <person name="Johnson A."/>
            <person name="Loviza R."/>
            <person name="Walstead R."/>
            <person name="Shah Z."/>
            <person name="Kiflezghi M."/>
            <person name="Wade K."/>
            <person name="Ball S.L."/>
            <person name="Bradley K.W."/>
            <person name="Asai D.J."/>
            <person name="Bowman C.A."/>
            <person name="Russell D.A."/>
            <person name="Pope W.H."/>
            <person name="Jacobs-Sera D."/>
            <person name="Hendrix R.W."/>
            <person name="Hatfull G.F."/>
        </authorList>
    </citation>
    <scope>NUCLEOTIDE SEQUENCE [LARGE SCALE GENOMIC DNA]</scope>
    <source>
        <strain evidence="2 3">DSM 27710</strain>
    </source>
</reference>
<dbReference type="InterPro" id="IPR011063">
    <property type="entry name" value="TilS/TtcA_N"/>
</dbReference>
<sequence length="223" mass="24622">MIRDYLEAEGYEYRMIQRDTYSIVKEKVPAGKTTCALCSRLRRGILYDVAVDLGATKIALGHHRDDIVETLMLNLLYSGQLKAMPPKLRSDDGRNTVIRPLAYCAEEQIAEFAAEMKFPIIPCDLCGSQENLQRKQVKRLIAQLHESNPNVKGNMLAAIGNVRPTHLLDPKLRELYGVDRIESADESLLALDPGGSDDDALGGGCAHPTNEPGPIPLRILSQA</sequence>
<dbReference type="Pfam" id="PF01171">
    <property type="entry name" value="ATP_bind_3"/>
    <property type="match status" value="1"/>
</dbReference>
<evidence type="ECO:0000313" key="2">
    <source>
        <dbReference type="EMBL" id="AKU91818.1"/>
    </source>
</evidence>
<dbReference type="SUPFAM" id="SSF52402">
    <property type="entry name" value="Adenine nucleotide alpha hydrolases-like"/>
    <property type="match status" value="1"/>
</dbReference>
<organism evidence="2 3">
    <name type="scientific">Vulgatibacter incomptus</name>
    <dbReference type="NCBI Taxonomy" id="1391653"/>
    <lineage>
        <taxon>Bacteria</taxon>
        <taxon>Pseudomonadati</taxon>
        <taxon>Myxococcota</taxon>
        <taxon>Myxococcia</taxon>
        <taxon>Myxococcales</taxon>
        <taxon>Cystobacterineae</taxon>
        <taxon>Vulgatibacteraceae</taxon>
        <taxon>Vulgatibacter</taxon>
    </lineage>
</organism>
<keyword evidence="3" id="KW-1185">Reference proteome</keyword>
<evidence type="ECO:0000259" key="1">
    <source>
        <dbReference type="Pfam" id="PF01171"/>
    </source>
</evidence>
<evidence type="ECO:0000313" key="3">
    <source>
        <dbReference type="Proteomes" id="UP000055590"/>
    </source>
</evidence>
<gene>
    <name evidence="2" type="ORF">AKJ08_2205</name>
</gene>
<dbReference type="NCBIfam" id="NF007972">
    <property type="entry name" value="PRK10696.1"/>
    <property type="match status" value="1"/>
</dbReference>
<feature type="domain" description="tRNA(Ile)-lysidine/2-thiocytidine synthase N-terminal" evidence="1">
    <location>
        <begin position="41"/>
        <end position="120"/>
    </location>
</feature>
<dbReference type="Gene3D" id="3.40.50.620">
    <property type="entry name" value="HUPs"/>
    <property type="match status" value="1"/>
</dbReference>
<dbReference type="InterPro" id="IPR014729">
    <property type="entry name" value="Rossmann-like_a/b/a_fold"/>
</dbReference>
<dbReference type="EMBL" id="CP012332">
    <property type="protein sequence ID" value="AKU91818.1"/>
    <property type="molecule type" value="Genomic_DNA"/>
</dbReference>
<dbReference type="PANTHER" id="PTHR43686:SF1">
    <property type="entry name" value="AMINOTRAN_5 DOMAIN-CONTAINING PROTEIN"/>
    <property type="match status" value="1"/>
</dbReference>
<dbReference type="STRING" id="1391653.AKJ08_2205"/>
<dbReference type="PATRIC" id="fig|1391653.3.peg.2304"/>
<name>A0A0K1PE55_9BACT</name>
<proteinExistence type="predicted"/>
<dbReference type="AlphaFoldDB" id="A0A0K1PE55"/>
<accession>A0A0K1PE55</accession>
<dbReference type="KEGG" id="vin:AKJ08_2205"/>
<protein>
    <submittedName>
        <fullName evidence="2">tRNA(Cytosine32)-2-thiocytidine synthetase</fullName>
    </submittedName>
</protein>
<dbReference type="PANTHER" id="PTHR43686">
    <property type="entry name" value="SULFURTRANSFERASE-RELATED"/>
    <property type="match status" value="1"/>
</dbReference>
<dbReference type="Proteomes" id="UP000055590">
    <property type="component" value="Chromosome"/>
</dbReference>